<comment type="caution">
    <text evidence="1">The sequence shown here is derived from an EMBL/GenBank/DDBJ whole genome shotgun (WGS) entry which is preliminary data.</text>
</comment>
<organism evidence="1 2">
    <name type="scientific">Smallanthus sonchifolius</name>
    <dbReference type="NCBI Taxonomy" id="185202"/>
    <lineage>
        <taxon>Eukaryota</taxon>
        <taxon>Viridiplantae</taxon>
        <taxon>Streptophyta</taxon>
        <taxon>Embryophyta</taxon>
        <taxon>Tracheophyta</taxon>
        <taxon>Spermatophyta</taxon>
        <taxon>Magnoliopsida</taxon>
        <taxon>eudicotyledons</taxon>
        <taxon>Gunneridae</taxon>
        <taxon>Pentapetalae</taxon>
        <taxon>asterids</taxon>
        <taxon>campanulids</taxon>
        <taxon>Asterales</taxon>
        <taxon>Asteraceae</taxon>
        <taxon>Asteroideae</taxon>
        <taxon>Heliantheae alliance</taxon>
        <taxon>Millerieae</taxon>
        <taxon>Smallanthus</taxon>
    </lineage>
</organism>
<name>A0ACB9JPW0_9ASTR</name>
<reference evidence="2" key="1">
    <citation type="journal article" date="2022" name="Mol. Ecol. Resour.">
        <title>The genomes of chicory, endive, great burdock and yacon provide insights into Asteraceae palaeo-polyploidization history and plant inulin production.</title>
        <authorList>
            <person name="Fan W."/>
            <person name="Wang S."/>
            <person name="Wang H."/>
            <person name="Wang A."/>
            <person name="Jiang F."/>
            <person name="Liu H."/>
            <person name="Zhao H."/>
            <person name="Xu D."/>
            <person name="Zhang Y."/>
        </authorList>
    </citation>
    <scope>NUCLEOTIDE SEQUENCE [LARGE SCALE GENOMIC DNA]</scope>
    <source>
        <strain evidence="2">cv. Yunnan</strain>
    </source>
</reference>
<evidence type="ECO:0000313" key="1">
    <source>
        <dbReference type="EMBL" id="KAI3822037.1"/>
    </source>
</evidence>
<proteinExistence type="predicted"/>
<reference evidence="1 2" key="2">
    <citation type="journal article" date="2022" name="Mol. Ecol. Resour.">
        <title>The genomes of chicory, endive, great burdock and yacon provide insights into Asteraceae paleo-polyploidization history and plant inulin production.</title>
        <authorList>
            <person name="Fan W."/>
            <person name="Wang S."/>
            <person name="Wang H."/>
            <person name="Wang A."/>
            <person name="Jiang F."/>
            <person name="Liu H."/>
            <person name="Zhao H."/>
            <person name="Xu D."/>
            <person name="Zhang Y."/>
        </authorList>
    </citation>
    <scope>NUCLEOTIDE SEQUENCE [LARGE SCALE GENOMIC DNA]</scope>
    <source>
        <strain evidence="2">cv. Yunnan</strain>
        <tissue evidence="1">Leaves</tissue>
    </source>
</reference>
<gene>
    <name evidence="1" type="ORF">L1987_09618</name>
</gene>
<keyword evidence="2" id="KW-1185">Reference proteome</keyword>
<protein>
    <submittedName>
        <fullName evidence="1">Uncharacterized protein</fullName>
    </submittedName>
</protein>
<evidence type="ECO:0000313" key="2">
    <source>
        <dbReference type="Proteomes" id="UP001056120"/>
    </source>
</evidence>
<accession>A0ACB9JPW0</accession>
<dbReference type="EMBL" id="CM042020">
    <property type="protein sequence ID" value="KAI3822037.1"/>
    <property type="molecule type" value="Genomic_DNA"/>
</dbReference>
<dbReference type="Proteomes" id="UP001056120">
    <property type="component" value="Linkage Group LG03"/>
</dbReference>
<sequence length="173" mass="18836">MGAGPSRANTGEGTSSQVSINVDKEEKEKEDKKDEEEEEKEDGDKDENQDGSVKDEDDDKDQGVAGMGGSNSSDTDDGDGDNEEVFADQPSTNQGSKPTYSTVEGQVLDNLYEEYKVDDSVDVYSLIQKSDNENTPPTDTSSTKIDKTGGLKLQSLNNPSSFKTLLYRSMKKL</sequence>